<feature type="region of interest" description="Disordered" evidence="1">
    <location>
        <begin position="177"/>
        <end position="213"/>
    </location>
</feature>
<feature type="chain" id="PRO_5026822733" evidence="2">
    <location>
        <begin position="23"/>
        <end position="223"/>
    </location>
</feature>
<evidence type="ECO:0000256" key="2">
    <source>
        <dbReference type="SAM" id="SignalP"/>
    </source>
</evidence>
<evidence type="ECO:0000313" key="4">
    <source>
        <dbReference type="RefSeq" id="XP_033461322.1"/>
    </source>
</evidence>
<keyword evidence="2" id="KW-0732">Signal</keyword>
<feature type="signal peptide" evidence="2">
    <location>
        <begin position="1"/>
        <end position="22"/>
    </location>
</feature>
<evidence type="ECO:0000256" key="1">
    <source>
        <dbReference type="SAM" id="MobiDB-lite"/>
    </source>
</evidence>
<dbReference type="Proteomes" id="UP000504637">
    <property type="component" value="Unplaced"/>
</dbReference>
<accession>A0A6J3M8A0</accession>
<dbReference type="AlphaFoldDB" id="A0A6J3M8A0"/>
<reference evidence="4" key="1">
    <citation type="submission" date="2020-01" db="EMBL/GenBank/DDBJ databases">
        <authorList>
            <consortium name="DOE Joint Genome Institute"/>
            <person name="Haridas S."/>
            <person name="Albert R."/>
            <person name="Binder M."/>
            <person name="Bloem J."/>
            <person name="Labutti K."/>
            <person name="Salamov A."/>
            <person name="Andreopoulos B."/>
            <person name="Baker S.E."/>
            <person name="Barry K."/>
            <person name="Bills G."/>
            <person name="Bluhm B.H."/>
            <person name="Cannon C."/>
            <person name="Castanera R."/>
            <person name="Culley D.E."/>
            <person name="Daum C."/>
            <person name="Ezra D."/>
            <person name="Gonzalez J.B."/>
            <person name="Henrissat B."/>
            <person name="Kuo A."/>
            <person name="Liang C."/>
            <person name="Lipzen A."/>
            <person name="Lutzoni F."/>
            <person name="Magnuson J."/>
            <person name="Mondo S."/>
            <person name="Nolan M."/>
            <person name="Ohm R."/>
            <person name="Pangilinan J."/>
            <person name="Park H.-J."/>
            <person name="Ramirez L."/>
            <person name="Alfaro M."/>
            <person name="Sun H."/>
            <person name="Tritt A."/>
            <person name="Yoshinaga Y."/>
            <person name="Zwiers L.-H."/>
            <person name="Turgeon B.G."/>
            <person name="Goodwin S.B."/>
            <person name="Spatafora J.W."/>
            <person name="Crous P.W."/>
            <person name="Grigoriev I.V."/>
        </authorList>
    </citation>
    <scope>NUCLEOTIDE SEQUENCE</scope>
    <source>
        <strain evidence="4">CBS 342.82</strain>
    </source>
</reference>
<organism evidence="4">
    <name type="scientific">Dissoconium aciculare CBS 342.82</name>
    <dbReference type="NCBI Taxonomy" id="1314786"/>
    <lineage>
        <taxon>Eukaryota</taxon>
        <taxon>Fungi</taxon>
        <taxon>Dikarya</taxon>
        <taxon>Ascomycota</taxon>
        <taxon>Pezizomycotina</taxon>
        <taxon>Dothideomycetes</taxon>
        <taxon>Dothideomycetidae</taxon>
        <taxon>Mycosphaerellales</taxon>
        <taxon>Dissoconiaceae</taxon>
        <taxon>Dissoconium</taxon>
    </lineage>
</organism>
<protein>
    <submittedName>
        <fullName evidence="4">Uncharacterized protein</fullName>
    </submittedName>
</protein>
<sequence>MLLPVCSTCLLLISGFVSNSAALAIPDPSADMVKDINFLNRPFCDVPGAACVGKRESTTSNTEPGNANLATESKISTVSTDRRDDDYLAVSSDVWSNLLSFFNSRPAPDSESQPLRLKISFCGIPGMGCNYRKAKRSFEELPQTLAPADAVEPREPGPLRLKISFCGMPGMGCNYKKAKRDSEDPSGSSTSLDAAMPREPVTGRGRASPCGMPGMGCVYGAER</sequence>
<reference evidence="4" key="2">
    <citation type="submission" date="2020-04" db="EMBL/GenBank/DDBJ databases">
        <authorList>
            <consortium name="NCBI Genome Project"/>
        </authorList>
    </citation>
    <scope>NUCLEOTIDE SEQUENCE</scope>
    <source>
        <strain evidence="4">CBS 342.82</strain>
    </source>
</reference>
<keyword evidence="3" id="KW-1185">Reference proteome</keyword>
<feature type="compositionally biased region" description="Polar residues" evidence="1">
    <location>
        <begin position="58"/>
        <end position="76"/>
    </location>
</feature>
<proteinExistence type="predicted"/>
<feature type="region of interest" description="Disordered" evidence="1">
    <location>
        <begin position="54"/>
        <end position="76"/>
    </location>
</feature>
<gene>
    <name evidence="4" type="ORF">K489DRAFT_179046</name>
</gene>
<name>A0A6J3M8A0_9PEZI</name>
<evidence type="ECO:0000313" key="3">
    <source>
        <dbReference type="Proteomes" id="UP000504637"/>
    </source>
</evidence>
<dbReference type="GeneID" id="54357244"/>
<dbReference type="RefSeq" id="XP_033461322.1">
    <property type="nucleotide sequence ID" value="XM_033599445.1"/>
</dbReference>
<reference evidence="4" key="3">
    <citation type="submission" date="2025-08" db="UniProtKB">
        <authorList>
            <consortium name="RefSeq"/>
        </authorList>
    </citation>
    <scope>IDENTIFICATION</scope>
    <source>
        <strain evidence="4">CBS 342.82</strain>
    </source>
</reference>